<evidence type="ECO:0000313" key="4">
    <source>
        <dbReference type="Proteomes" id="UP000039865"/>
    </source>
</evidence>
<gene>
    <name evidence="3" type="primary">Contig16501.g17564</name>
    <name evidence="3" type="ORF">STYLEM_8827</name>
</gene>
<organism evidence="3 4">
    <name type="scientific">Stylonychia lemnae</name>
    <name type="common">Ciliate</name>
    <dbReference type="NCBI Taxonomy" id="5949"/>
    <lineage>
        <taxon>Eukaryota</taxon>
        <taxon>Sar</taxon>
        <taxon>Alveolata</taxon>
        <taxon>Ciliophora</taxon>
        <taxon>Intramacronucleata</taxon>
        <taxon>Spirotrichea</taxon>
        <taxon>Stichotrichia</taxon>
        <taxon>Sporadotrichida</taxon>
        <taxon>Oxytrichidae</taxon>
        <taxon>Stylonychinae</taxon>
        <taxon>Stylonychia</taxon>
    </lineage>
</organism>
<protein>
    <submittedName>
        <fullName evidence="3">Uncharacterized protein</fullName>
    </submittedName>
</protein>
<evidence type="ECO:0000256" key="2">
    <source>
        <dbReference type="SAM" id="MobiDB-lite"/>
    </source>
</evidence>
<feature type="coiled-coil region" evidence="1">
    <location>
        <begin position="270"/>
        <end position="297"/>
    </location>
</feature>
<name>A0A078AC18_STYLE</name>
<proteinExistence type="predicted"/>
<evidence type="ECO:0000313" key="3">
    <source>
        <dbReference type="EMBL" id="CDW79835.1"/>
    </source>
</evidence>
<dbReference type="EMBL" id="CCKQ01008378">
    <property type="protein sequence ID" value="CDW79835.1"/>
    <property type="molecule type" value="Genomic_DNA"/>
</dbReference>
<accession>A0A078AC18</accession>
<keyword evidence="4" id="KW-1185">Reference proteome</keyword>
<dbReference type="AlphaFoldDB" id="A0A078AC18"/>
<keyword evidence="1" id="KW-0175">Coiled coil</keyword>
<sequence>MLNLKQIIFISFFLFISVYSISIGNQAIIQKQFSQVPNLSREFKLLQIQDFLSDPNQQYASQNNEGSEEDNEELIGKNNLIKVFDETNKQILLILEQLPDYIRDENVSNEIKIQKNQENDMDYLESNPEKDLQFNNTIFENINDKVLNSSAMFDEQDSVIGTHNDASSDEIIEPISDLMEDAYQDRGNETDKVQIYENKTISTVNLQENWQELQELFEELHPESPILNQTVNLLNSNSSASEQLNATTNNKCNKTLECSQNYTQKLVLMVEAIEVNFQAANKQVEQAQANLELFQNQAKLIGHALEDIKQQLSCSHQEQNQSNIGQAEEISNPLNVSTSTANDLKEDMEQILEKTEEIQQSQEIQTQQQIPQHLEEQNEKIEDFDENGQESLDHSVSQSKQESENNEYLEYLQIPKELLAQTQFIQKRLQLLSQTQQSTF</sequence>
<dbReference type="InParanoid" id="A0A078AC18"/>
<feature type="region of interest" description="Disordered" evidence="2">
    <location>
        <begin position="319"/>
        <end position="339"/>
    </location>
</feature>
<evidence type="ECO:0000256" key="1">
    <source>
        <dbReference type="SAM" id="Coils"/>
    </source>
</evidence>
<dbReference type="Proteomes" id="UP000039865">
    <property type="component" value="Unassembled WGS sequence"/>
</dbReference>
<feature type="region of interest" description="Disordered" evidence="2">
    <location>
        <begin position="384"/>
        <end position="405"/>
    </location>
</feature>
<reference evidence="3 4" key="1">
    <citation type="submission" date="2014-06" db="EMBL/GenBank/DDBJ databases">
        <authorList>
            <person name="Swart Estienne"/>
        </authorList>
    </citation>
    <scope>NUCLEOTIDE SEQUENCE [LARGE SCALE GENOMIC DNA]</scope>
    <source>
        <strain evidence="3 4">130c</strain>
    </source>
</reference>